<dbReference type="EMBL" id="JACOOR010000002">
    <property type="protein sequence ID" value="MBC5658925.1"/>
    <property type="molecule type" value="Genomic_DNA"/>
</dbReference>
<dbReference type="InterPro" id="IPR001967">
    <property type="entry name" value="Peptidase_S11_N"/>
</dbReference>
<evidence type="ECO:0000313" key="14">
    <source>
        <dbReference type="Proteomes" id="UP000649345"/>
    </source>
</evidence>
<feature type="active site" evidence="7">
    <location>
        <position position="324"/>
    </location>
</feature>
<feature type="transmembrane region" description="Helical" evidence="11">
    <location>
        <begin position="119"/>
        <end position="141"/>
    </location>
</feature>
<keyword evidence="4" id="KW-0133">Cell shape</keyword>
<dbReference type="InterPro" id="IPR018044">
    <property type="entry name" value="Peptidase_S11"/>
</dbReference>
<proteinExistence type="inferred from homology"/>
<name>A0A923LB29_9FIRM</name>
<evidence type="ECO:0000256" key="9">
    <source>
        <dbReference type="RuleBase" id="RU004016"/>
    </source>
</evidence>
<dbReference type="Gene3D" id="3.40.710.10">
    <property type="entry name" value="DD-peptidase/beta-lactamase superfamily"/>
    <property type="match status" value="1"/>
</dbReference>
<dbReference type="GO" id="GO:0071555">
    <property type="term" value="P:cell wall organization"/>
    <property type="evidence" value="ECO:0007669"/>
    <property type="project" value="UniProtKB-KW"/>
</dbReference>
<dbReference type="SUPFAM" id="SSF56601">
    <property type="entry name" value="beta-lactamase/transpeptidase-like"/>
    <property type="match status" value="1"/>
</dbReference>
<evidence type="ECO:0000256" key="6">
    <source>
        <dbReference type="ARBA" id="ARBA00023316"/>
    </source>
</evidence>
<dbReference type="AlphaFoldDB" id="A0A923LB29"/>
<protein>
    <recommendedName>
        <fullName evidence="12">Peptidase S11 D-alanyl-D-alanine carboxypeptidase A N-terminal domain-containing protein</fullName>
    </recommendedName>
</protein>
<evidence type="ECO:0000313" key="13">
    <source>
        <dbReference type="EMBL" id="MBC5658925.1"/>
    </source>
</evidence>
<dbReference type="GO" id="GO:0009252">
    <property type="term" value="P:peptidoglycan biosynthetic process"/>
    <property type="evidence" value="ECO:0007669"/>
    <property type="project" value="UniProtKB-KW"/>
</dbReference>
<evidence type="ECO:0000256" key="3">
    <source>
        <dbReference type="ARBA" id="ARBA00022801"/>
    </source>
</evidence>
<dbReference type="PANTHER" id="PTHR21581:SF33">
    <property type="entry name" value="D-ALANYL-D-ALANINE CARBOXYPEPTIDASE DACB"/>
    <property type="match status" value="1"/>
</dbReference>
<evidence type="ECO:0000256" key="2">
    <source>
        <dbReference type="ARBA" id="ARBA00022729"/>
    </source>
</evidence>
<evidence type="ECO:0000256" key="8">
    <source>
        <dbReference type="PIRSR" id="PIRSR618044-2"/>
    </source>
</evidence>
<feature type="transmembrane region" description="Helical" evidence="11">
    <location>
        <begin position="162"/>
        <end position="180"/>
    </location>
</feature>
<evidence type="ECO:0000256" key="4">
    <source>
        <dbReference type="ARBA" id="ARBA00022960"/>
    </source>
</evidence>
<gene>
    <name evidence="13" type="ORF">H8S44_03960</name>
</gene>
<dbReference type="RefSeq" id="WP_186873148.1">
    <property type="nucleotide sequence ID" value="NZ_JACOOR010000002.1"/>
</dbReference>
<feature type="binding site" evidence="8">
    <location>
        <position position="446"/>
    </location>
    <ligand>
        <name>substrate</name>
    </ligand>
</feature>
<keyword evidence="3" id="KW-0378">Hydrolase</keyword>
<comment type="caution">
    <text evidence="13">The sequence shown here is derived from an EMBL/GenBank/DDBJ whole genome shotgun (WGS) entry which is preliminary data.</text>
</comment>
<keyword evidence="14" id="KW-1185">Reference proteome</keyword>
<reference evidence="13" key="1">
    <citation type="submission" date="2020-08" db="EMBL/GenBank/DDBJ databases">
        <title>Genome public.</title>
        <authorList>
            <person name="Liu C."/>
            <person name="Sun Q."/>
        </authorList>
    </citation>
    <scope>NUCLEOTIDE SEQUENCE</scope>
    <source>
        <strain evidence="13">NSJ-68</strain>
    </source>
</reference>
<keyword evidence="2" id="KW-0732">Signal</keyword>
<evidence type="ECO:0000256" key="1">
    <source>
        <dbReference type="ARBA" id="ARBA00007164"/>
    </source>
</evidence>
<organism evidence="13 14">
    <name type="scientific">Anaerosacchariphilus hominis</name>
    <dbReference type="NCBI Taxonomy" id="2763017"/>
    <lineage>
        <taxon>Bacteria</taxon>
        <taxon>Bacillati</taxon>
        <taxon>Bacillota</taxon>
        <taxon>Clostridia</taxon>
        <taxon>Lachnospirales</taxon>
        <taxon>Lachnospiraceae</taxon>
        <taxon>Anaerosacchariphilus</taxon>
    </lineage>
</organism>
<keyword evidence="6" id="KW-0961">Cell wall biogenesis/degradation</keyword>
<dbReference type="GO" id="GO:0009002">
    <property type="term" value="F:serine-type D-Ala-D-Ala carboxypeptidase activity"/>
    <property type="evidence" value="ECO:0007669"/>
    <property type="project" value="InterPro"/>
</dbReference>
<feature type="transmembrane region" description="Helical" evidence="11">
    <location>
        <begin position="12"/>
        <end position="31"/>
    </location>
</feature>
<dbReference type="Pfam" id="PF00768">
    <property type="entry name" value="Peptidase_S11"/>
    <property type="match status" value="1"/>
</dbReference>
<dbReference type="InterPro" id="IPR012338">
    <property type="entry name" value="Beta-lactam/transpept-like"/>
</dbReference>
<accession>A0A923LB29</accession>
<keyword evidence="11" id="KW-0812">Transmembrane</keyword>
<dbReference type="GO" id="GO:0008360">
    <property type="term" value="P:regulation of cell shape"/>
    <property type="evidence" value="ECO:0007669"/>
    <property type="project" value="UniProtKB-KW"/>
</dbReference>
<keyword evidence="11" id="KW-1133">Transmembrane helix</keyword>
<dbReference type="GO" id="GO:0006508">
    <property type="term" value="P:proteolysis"/>
    <property type="evidence" value="ECO:0007669"/>
    <property type="project" value="InterPro"/>
</dbReference>
<comment type="similarity">
    <text evidence="1 9">Belongs to the peptidase S11 family.</text>
</comment>
<dbReference type="PRINTS" id="PR00725">
    <property type="entry name" value="DADACBPTASE1"/>
</dbReference>
<evidence type="ECO:0000256" key="11">
    <source>
        <dbReference type="SAM" id="Phobius"/>
    </source>
</evidence>
<evidence type="ECO:0000256" key="5">
    <source>
        <dbReference type="ARBA" id="ARBA00022984"/>
    </source>
</evidence>
<feature type="active site" description="Acyl-ester intermediate" evidence="7">
    <location>
        <position position="267"/>
    </location>
</feature>
<keyword evidence="11" id="KW-0472">Membrane</keyword>
<evidence type="ECO:0000256" key="10">
    <source>
        <dbReference type="SAM" id="Coils"/>
    </source>
</evidence>
<keyword evidence="5" id="KW-0573">Peptidoglycan synthesis</keyword>
<evidence type="ECO:0000256" key="7">
    <source>
        <dbReference type="PIRSR" id="PIRSR618044-1"/>
    </source>
</evidence>
<keyword evidence="10" id="KW-0175">Coiled coil</keyword>
<dbReference type="Proteomes" id="UP000649345">
    <property type="component" value="Unassembled WGS sequence"/>
</dbReference>
<dbReference type="PANTHER" id="PTHR21581">
    <property type="entry name" value="D-ALANYL-D-ALANINE CARBOXYPEPTIDASE"/>
    <property type="match status" value="1"/>
</dbReference>
<evidence type="ECO:0000259" key="12">
    <source>
        <dbReference type="Pfam" id="PF00768"/>
    </source>
</evidence>
<feature type="domain" description="Peptidase S11 D-alanyl-D-alanine carboxypeptidase A N-terminal" evidence="12">
    <location>
        <begin position="231"/>
        <end position="475"/>
    </location>
</feature>
<feature type="active site" description="Proton acceptor" evidence="7">
    <location>
        <position position="270"/>
    </location>
</feature>
<feature type="coiled-coil region" evidence="10">
    <location>
        <begin position="183"/>
        <end position="233"/>
    </location>
</feature>
<sequence length="505" mass="54763">MVTEFLKNAGAGLLPGLLVYVIFRGVFRVFCKNSRVRVPVIHELGELLLTLWILLLGSAEGSALWGLAYAIPGFLMPFLFRQERNPVRTVLLGGATALFWELLRLILRKEAFRPGLVALALPGAFLGFVLYALFCALVRGAERMGVVRARKKRRLPGLIRQELLVLLLLLAVTGAVQGGVQHVMQVKEEKARQEQEAAEKAAAEQAAAEAAKKAEEERLAEEAARQLQTAESMPELSLEAGAAILFSVDDDLILYEKAGTDAEKPASTTKLMTALTVLHYCSIDEKLTAGEEINLVSGRASTASLKVGTTGTVETFLGAMLVPSGNDAAYALAVHTGRKILGNEESPVADAVEAFVGAMKDLGTELNLENSNFTTPDGDQADNQYSCARDLIRIARACLRDETIMKFCGAKSYRALFDNLDLTYKNTNELIQASGEYYYEGAVGMKTGSFKDMKCLVAAVEKDGKTWLAVLLDDKEPGRYTDAKTLFDYATGVSGDGGEDTPTEE</sequence>